<reference evidence="2 3" key="1">
    <citation type="submission" date="2020-12" db="EMBL/GenBank/DDBJ databases">
        <title>Concerted genomic and epigenomic changes stabilize Arabidopsis allopolyploids.</title>
        <authorList>
            <person name="Chen Z."/>
        </authorList>
    </citation>
    <scope>NUCLEOTIDE SEQUENCE [LARGE SCALE GENOMIC DNA]</scope>
    <source>
        <strain evidence="2">Allo738</strain>
        <tissue evidence="2">Leaf</tissue>
    </source>
</reference>
<evidence type="ECO:0000313" key="3">
    <source>
        <dbReference type="Proteomes" id="UP000694240"/>
    </source>
</evidence>
<comment type="caution">
    <text evidence="2">The sequence shown here is derived from an EMBL/GenBank/DDBJ whole genome shotgun (WGS) entry which is preliminary data.</text>
</comment>
<proteinExistence type="predicted"/>
<sequence length="314" mass="36527">MMMDMRVCSVRFDLLNDPSIKQIGKLDQFEISDVFHCNGLVLCVMDDYSRLVVWNPYLGQTKLIESGTAHFRSCYSLGCDSCGSHKIFRFFDDSVQGSARRVLKYAIYHVNSSSNSWRVLHVTPDWYISFDHRRGVSIKGNTYWIAIHSRRIEEEEIVLYDFLLCFDFTKERFGPRLQLPFNNCFDITSSLCCVREEQLALMFQHSGWYKMEIWVTTKIEPQVVSWSKFFAFDMTPYAGLNCAITHGSFFIDMEKKVAVLFDLTIFRNSTSPRRNIAYIIGEDGYYMEVDLAKSECDHCRPVVCSYVPSLVQIE</sequence>
<feature type="domain" description="F-box associated beta-propeller type 1" evidence="1">
    <location>
        <begin position="1"/>
        <end position="313"/>
    </location>
</feature>
<dbReference type="NCBIfam" id="TIGR01640">
    <property type="entry name" value="F_box_assoc_1"/>
    <property type="match status" value="1"/>
</dbReference>
<dbReference type="PANTHER" id="PTHR47993:SF289">
    <property type="entry name" value="F-BOX ASSOCIATED UBIQUITINATION EFFECTOR FAMILY PROTEIN"/>
    <property type="match status" value="1"/>
</dbReference>
<dbReference type="PANTHER" id="PTHR47993">
    <property type="entry name" value="OS09G0372900 PROTEIN-RELATED"/>
    <property type="match status" value="1"/>
</dbReference>
<accession>A0A8T1XZX9</accession>
<dbReference type="EMBL" id="JAEFBK010000012">
    <property type="protein sequence ID" value="KAG7540425.1"/>
    <property type="molecule type" value="Genomic_DNA"/>
</dbReference>
<organism evidence="2 3">
    <name type="scientific">Arabidopsis thaliana x Arabidopsis arenosa</name>
    <dbReference type="NCBI Taxonomy" id="1240361"/>
    <lineage>
        <taxon>Eukaryota</taxon>
        <taxon>Viridiplantae</taxon>
        <taxon>Streptophyta</taxon>
        <taxon>Embryophyta</taxon>
        <taxon>Tracheophyta</taxon>
        <taxon>Spermatophyta</taxon>
        <taxon>Magnoliopsida</taxon>
        <taxon>eudicotyledons</taxon>
        <taxon>Gunneridae</taxon>
        <taxon>Pentapetalae</taxon>
        <taxon>rosids</taxon>
        <taxon>malvids</taxon>
        <taxon>Brassicales</taxon>
        <taxon>Brassicaceae</taxon>
        <taxon>Camelineae</taxon>
        <taxon>Arabidopsis</taxon>
    </lineage>
</organism>
<protein>
    <submittedName>
        <fullName evidence="2">F-box associated domain type 1</fullName>
    </submittedName>
</protein>
<dbReference type="AlphaFoldDB" id="A0A8T1XZX9"/>
<dbReference type="Proteomes" id="UP000694240">
    <property type="component" value="Chromosome 12"/>
</dbReference>
<gene>
    <name evidence="2" type="ORF">ISN45_Aa07g006290</name>
</gene>
<dbReference type="InterPro" id="IPR006527">
    <property type="entry name" value="F-box-assoc_dom_typ1"/>
</dbReference>
<keyword evidence="3" id="KW-1185">Reference proteome</keyword>
<dbReference type="Pfam" id="PF07734">
    <property type="entry name" value="FBA_1"/>
    <property type="match status" value="1"/>
</dbReference>
<dbReference type="InterPro" id="IPR017451">
    <property type="entry name" value="F-box-assoc_interact_dom"/>
</dbReference>
<name>A0A8T1XZX9_9BRAS</name>
<dbReference type="InterPro" id="IPR050233">
    <property type="entry name" value="A_thaliana_F-box"/>
</dbReference>
<evidence type="ECO:0000259" key="1">
    <source>
        <dbReference type="Pfam" id="PF07734"/>
    </source>
</evidence>
<evidence type="ECO:0000313" key="2">
    <source>
        <dbReference type="EMBL" id="KAG7540425.1"/>
    </source>
</evidence>